<dbReference type="Gene3D" id="1.25.40.20">
    <property type="entry name" value="Ankyrin repeat-containing domain"/>
    <property type="match status" value="2"/>
</dbReference>
<keyword evidence="4" id="KW-0175">Coiled coil</keyword>
<comment type="caution">
    <text evidence="5">The sequence shown here is derived from an EMBL/GenBank/DDBJ whole genome shotgun (WGS) entry which is preliminary data.</text>
</comment>
<accession>A0A3M6V049</accession>
<dbReference type="STRING" id="46731.A0A3M6V049"/>
<dbReference type="Proteomes" id="UP000275408">
    <property type="component" value="Unassembled WGS sequence"/>
</dbReference>
<evidence type="ECO:0000256" key="3">
    <source>
        <dbReference type="PROSITE-ProRule" id="PRU00023"/>
    </source>
</evidence>
<dbReference type="Pfam" id="PF00023">
    <property type="entry name" value="Ank"/>
    <property type="match status" value="2"/>
</dbReference>
<evidence type="ECO:0000256" key="2">
    <source>
        <dbReference type="ARBA" id="ARBA00023043"/>
    </source>
</evidence>
<feature type="repeat" description="ANK" evidence="3">
    <location>
        <begin position="118"/>
        <end position="150"/>
    </location>
</feature>
<sequence length="712" mass="81771">MRITSPLVTAAINGCLDSVKEILVRTEANIEARGTLTIEGEIVEFCSPLFAAAAGGHLDVVKLLIERDADVNARTKTIKLYDYCDDRTPLMMACHGGYLDVASYLIEHGADIDLQDSIQDTCLHYAARMGHVEIVDKLLSVGAEQRQNDIGVRPLFESCVHCRIEVVEYYIKRPDCSKEQRIDALELLGACIARDDVAYDTEKALTFMERGMDERFEDPAHPLLKEMWIFSEENQTPKDLVLQLTGNNEAIKMEGMFIMARLLGSMDLSQCKTRYRRTVSADPKGSRSSRWRRFLDKTWKFFESLSCMMVNVDDFIYICELQLQEGEFLPSEHIGELFEKVVARRETIIRELGTGTENEELEKMLYQALYLLMLYSKSHVSEQNDHETAAMTDLLPRLLCSNPRCDVNAMNIGGNTPLHLAVTFKPGPGQEDVLKETLDLLLLFGADTKLENNSGRMAMDCCETDEAQRILSAMDIDVRNDEMLASGSGKEIDEGFRIGRQNDLNQNYQEETEKLRSTSSGEQLRKLRRNMKYVQGQLRERGGKLREMTKQLTDVKWQLRMRDAELRGISKDVENGAEQVQKRDEQLTEMIQQQTNVEGQLQERDGQLTERTQQLTNVEGQLQERDEQLTEVTQQLTNVEGQLRERDEQMREMKQRLTNMERQLEERDGELTEKTQTLTNVEGQLQEKDEQLREMRKQLKNFEGQPHKNIIF</sequence>
<dbReference type="OrthoDB" id="194358at2759"/>
<gene>
    <name evidence="5" type="ORF">pdam_00005706</name>
</gene>
<evidence type="ECO:0000313" key="5">
    <source>
        <dbReference type="EMBL" id="RMX59247.1"/>
    </source>
</evidence>
<feature type="repeat" description="ANK" evidence="3">
    <location>
        <begin position="44"/>
        <end position="76"/>
    </location>
</feature>
<evidence type="ECO:0000256" key="4">
    <source>
        <dbReference type="SAM" id="Coils"/>
    </source>
</evidence>
<dbReference type="AlphaFoldDB" id="A0A3M6V049"/>
<dbReference type="PANTHER" id="PTHR24171">
    <property type="entry name" value="ANKYRIN REPEAT DOMAIN-CONTAINING PROTEIN 39-RELATED"/>
    <property type="match status" value="1"/>
</dbReference>
<keyword evidence="6" id="KW-1185">Reference proteome</keyword>
<dbReference type="EMBL" id="RCHS01000385">
    <property type="protein sequence ID" value="RMX59247.1"/>
    <property type="molecule type" value="Genomic_DNA"/>
</dbReference>
<feature type="repeat" description="ANK" evidence="3">
    <location>
        <begin position="413"/>
        <end position="453"/>
    </location>
</feature>
<dbReference type="InterPro" id="IPR036770">
    <property type="entry name" value="Ankyrin_rpt-contain_sf"/>
</dbReference>
<dbReference type="PANTHER" id="PTHR24171:SF9">
    <property type="entry name" value="ANKYRIN REPEAT DOMAIN-CONTAINING PROTEIN 39"/>
    <property type="match status" value="1"/>
</dbReference>
<name>A0A3M6V049_POCDA</name>
<proteinExistence type="predicted"/>
<dbReference type="PROSITE" id="PS50088">
    <property type="entry name" value="ANK_REPEAT"/>
    <property type="match status" value="4"/>
</dbReference>
<feature type="coiled-coil region" evidence="4">
    <location>
        <begin position="615"/>
        <end position="705"/>
    </location>
</feature>
<dbReference type="InterPro" id="IPR002110">
    <property type="entry name" value="Ankyrin_rpt"/>
</dbReference>
<evidence type="ECO:0000313" key="6">
    <source>
        <dbReference type="Proteomes" id="UP000275408"/>
    </source>
</evidence>
<dbReference type="PROSITE" id="PS50297">
    <property type="entry name" value="ANK_REP_REGION"/>
    <property type="match status" value="3"/>
</dbReference>
<evidence type="ECO:0000256" key="1">
    <source>
        <dbReference type="ARBA" id="ARBA00022737"/>
    </source>
</evidence>
<feature type="repeat" description="ANK" evidence="3">
    <location>
        <begin position="85"/>
        <end position="117"/>
    </location>
</feature>
<dbReference type="Pfam" id="PF12796">
    <property type="entry name" value="Ank_2"/>
    <property type="match status" value="1"/>
</dbReference>
<dbReference type="SUPFAM" id="SSF48403">
    <property type="entry name" value="Ankyrin repeat"/>
    <property type="match status" value="1"/>
</dbReference>
<dbReference type="SMART" id="SM00248">
    <property type="entry name" value="ANK"/>
    <property type="match status" value="5"/>
</dbReference>
<organism evidence="5 6">
    <name type="scientific">Pocillopora damicornis</name>
    <name type="common">Cauliflower coral</name>
    <name type="synonym">Millepora damicornis</name>
    <dbReference type="NCBI Taxonomy" id="46731"/>
    <lineage>
        <taxon>Eukaryota</taxon>
        <taxon>Metazoa</taxon>
        <taxon>Cnidaria</taxon>
        <taxon>Anthozoa</taxon>
        <taxon>Hexacorallia</taxon>
        <taxon>Scleractinia</taxon>
        <taxon>Astrocoeniina</taxon>
        <taxon>Pocilloporidae</taxon>
        <taxon>Pocillopora</taxon>
    </lineage>
</organism>
<reference evidence="5 6" key="1">
    <citation type="journal article" date="2018" name="Sci. Rep.">
        <title>Comparative analysis of the Pocillopora damicornis genome highlights role of immune system in coral evolution.</title>
        <authorList>
            <person name="Cunning R."/>
            <person name="Bay R.A."/>
            <person name="Gillette P."/>
            <person name="Baker A.C."/>
            <person name="Traylor-Knowles N."/>
        </authorList>
    </citation>
    <scope>NUCLEOTIDE SEQUENCE [LARGE SCALE GENOMIC DNA]</scope>
    <source>
        <strain evidence="5">RSMAS</strain>
        <tissue evidence="5">Whole animal</tissue>
    </source>
</reference>
<keyword evidence="2 3" id="KW-0040">ANK repeat</keyword>
<protein>
    <submittedName>
        <fullName evidence="5">Uncharacterized protein</fullName>
    </submittedName>
</protein>
<keyword evidence="1" id="KW-0677">Repeat</keyword>